<organism evidence="2">
    <name type="scientific">Vibrio parahaemolyticus</name>
    <dbReference type="NCBI Taxonomy" id="670"/>
    <lineage>
        <taxon>Bacteria</taxon>
        <taxon>Pseudomonadati</taxon>
        <taxon>Pseudomonadota</taxon>
        <taxon>Gammaproteobacteria</taxon>
        <taxon>Vibrionales</taxon>
        <taxon>Vibrionaceae</taxon>
        <taxon>Vibrio</taxon>
    </lineage>
</organism>
<sequence length="339" mass="37034">MCVKRYLSNTVRSLVLTQGLRPTRQNSETLQENFVMSKVTFKNLNGLGISIAAVINVPENFDESKPYPAIVVSHPGGGVKEQTAGTYAKKLSEHGFVTIAFDASFQGESTGEPRQLENPHIRTEDVSAVIDYLTTLDYVDNERIGAMGICAGAGYTANAAINDRRIKAVGTVSMVNIGQMFRNGWDNSVKDSDAIPYIEAGSLARTSDASGAEFVTIPMAPLKEEDAPNEELRQAWEYYHTDRAAYCTAPGFATARSLNQIITYDAFFKAEAFLTQPLLTVVGSEAGSKWMSDDLMERAASTDKHMYVVDGANHMDLYDAENPIAEAIGALAPFFQRTL</sequence>
<dbReference type="InterPro" id="IPR029058">
    <property type="entry name" value="AB_hydrolase_fold"/>
</dbReference>
<dbReference type="Gene3D" id="3.40.50.1820">
    <property type="entry name" value="alpha/beta hydrolase"/>
    <property type="match status" value="1"/>
</dbReference>
<dbReference type="InterPro" id="IPR051411">
    <property type="entry name" value="Polyketide_trans_af380"/>
</dbReference>
<dbReference type="InterPro" id="IPR002925">
    <property type="entry name" value="Dienelactn_hydro"/>
</dbReference>
<dbReference type="GO" id="GO:0016787">
    <property type="term" value="F:hydrolase activity"/>
    <property type="evidence" value="ECO:0007669"/>
    <property type="project" value="UniProtKB-KW"/>
</dbReference>
<name>A0A6H0JI89_VIBPH</name>
<feature type="domain" description="Dienelactone hydrolase" evidence="1">
    <location>
        <begin position="58"/>
        <end position="169"/>
    </location>
</feature>
<protein>
    <submittedName>
        <fullName evidence="2">Alpha/beta hydrolase</fullName>
    </submittedName>
</protein>
<dbReference type="Pfam" id="PF01738">
    <property type="entry name" value="DLH"/>
    <property type="match status" value="1"/>
</dbReference>
<dbReference type="EMBL" id="MN939708">
    <property type="protein sequence ID" value="QIU79447.1"/>
    <property type="molecule type" value="Genomic_DNA"/>
</dbReference>
<evidence type="ECO:0000259" key="1">
    <source>
        <dbReference type="Pfam" id="PF01738"/>
    </source>
</evidence>
<evidence type="ECO:0000313" key="2">
    <source>
        <dbReference type="EMBL" id="QIU79447.1"/>
    </source>
</evidence>
<proteinExistence type="predicted"/>
<dbReference type="PANTHER" id="PTHR47751:SF1">
    <property type="entry name" value="SUPERFAMILY HYDROLASE, PUTATIVE (AFU_ORTHOLOGUE AFUA_2G16580)-RELATED"/>
    <property type="match status" value="1"/>
</dbReference>
<dbReference type="PANTHER" id="PTHR47751">
    <property type="entry name" value="SUPERFAMILY HYDROLASE, PUTATIVE (AFU_ORTHOLOGUE AFUA_2G16580)-RELATED"/>
    <property type="match status" value="1"/>
</dbReference>
<accession>A0A6H0JI89</accession>
<reference evidence="2" key="1">
    <citation type="submission" date="2020-01" db="EMBL/GenBank/DDBJ databases">
        <authorList>
            <person name="Wu C."/>
            <person name="Zhao Z."/>
        </authorList>
    </citation>
    <scope>NUCLEOTIDE SEQUENCE</scope>
    <source>
        <strain evidence="2">E321</strain>
    </source>
</reference>
<dbReference type="AlphaFoldDB" id="A0A6H0JI89"/>
<dbReference type="SUPFAM" id="SSF53474">
    <property type="entry name" value="alpha/beta-Hydrolases"/>
    <property type="match status" value="1"/>
</dbReference>
<dbReference type="Gene3D" id="1.10.10.800">
    <property type="match status" value="1"/>
</dbReference>
<keyword evidence="2" id="KW-0378">Hydrolase</keyword>